<dbReference type="PANTHER" id="PTHR24223:SF443">
    <property type="entry name" value="MULTIDRUG-RESISTANCE LIKE PROTEIN 1, ISOFORM I"/>
    <property type="match status" value="1"/>
</dbReference>
<name>A0A8S9UYR1_PHYIN</name>
<dbReference type="GO" id="GO:0005774">
    <property type="term" value="C:vacuolar membrane"/>
    <property type="evidence" value="ECO:0007669"/>
    <property type="project" value="UniProtKB-SubCell"/>
</dbReference>
<keyword evidence="7" id="KW-0547">Nucleotide-binding</keyword>
<feature type="transmembrane region" description="Helical" evidence="12">
    <location>
        <begin position="163"/>
        <end position="185"/>
    </location>
</feature>
<evidence type="ECO:0000259" key="13">
    <source>
        <dbReference type="PROSITE" id="PS50893"/>
    </source>
</evidence>
<organism evidence="15 16">
    <name type="scientific">Phytophthora infestans</name>
    <name type="common">Potato late blight agent</name>
    <name type="synonym">Botrytis infestans</name>
    <dbReference type="NCBI Taxonomy" id="4787"/>
    <lineage>
        <taxon>Eukaryota</taxon>
        <taxon>Sar</taxon>
        <taxon>Stramenopiles</taxon>
        <taxon>Oomycota</taxon>
        <taxon>Peronosporomycetes</taxon>
        <taxon>Peronosporales</taxon>
        <taxon>Peronosporaceae</taxon>
        <taxon>Phytophthora</taxon>
    </lineage>
</organism>
<evidence type="ECO:0000256" key="1">
    <source>
        <dbReference type="ARBA" id="ARBA00004128"/>
    </source>
</evidence>
<evidence type="ECO:0000256" key="4">
    <source>
        <dbReference type="ARBA" id="ARBA00022554"/>
    </source>
</evidence>
<dbReference type="EMBL" id="JAACNO010000897">
    <property type="protein sequence ID" value="KAF4144119.1"/>
    <property type="molecule type" value="Genomic_DNA"/>
</dbReference>
<dbReference type="FunFam" id="3.40.50.300:FF:000610">
    <property type="entry name" value="Multidrug resistance-associated ABC transporter"/>
    <property type="match status" value="1"/>
</dbReference>
<dbReference type="FunFam" id="1.20.1560.10:FF:000020">
    <property type="entry name" value="ABC metal ion transporter"/>
    <property type="match status" value="1"/>
</dbReference>
<feature type="transmembrane region" description="Helical" evidence="12">
    <location>
        <begin position="349"/>
        <end position="368"/>
    </location>
</feature>
<evidence type="ECO:0000313" key="16">
    <source>
        <dbReference type="Proteomes" id="UP000704712"/>
    </source>
</evidence>
<dbReference type="InterPro" id="IPR001611">
    <property type="entry name" value="Leu-rich_rpt"/>
</dbReference>
<evidence type="ECO:0000259" key="14">
    <source>
        <dbReference type="PROSITE" id="PS50929"/>
    </source>
</evidence>
<dbReference type="PROSITE" id="PS50929">
    <property type="entry name" value="ABC_TM1F"/>
    <property type="match status" value="2"/>
</dbReference>
<dbReference type="Pfam" id="PF00664">
    <property type="entry name" value="ABC_membrane"/>
    <property type="match status" value="2"/>
</dbReference>
<feature type="transmembrane region" description="Helical" evidence="12">
    <location>
        <begin position="1007"/>
        <end position="1028"/>
    </location>
</feature>
<feature type="transmembrane region" description="Helical" evidence="12">
    <location>
        <begin position="909"/>
        <end position="936"/>
    </location>
</feature>
<feature type="transmembrane region" description="Helical" evidence="12">
    <location>
        <begin position="777"/>
        <end position="802"/>
    </location>
</feature>
<feature type="compositionally biased region" description="Acidic residues" evidence="11">
    <location>
        <begin position="712"/>
        <end position="722"/>
    </location>
</feature>
<feature type="domain" description="ABC transporter" evidence="13">
    <location>
        <begin position="1110"/>
        <end position="1338"/>
    </location>
</feature>
<evidence type="ECO:0000256" key="8">
    <source>
        <dbReference type="ARBA" id="ARBA00022840"/>
    </source>
</evidence>
<dbReference type="Proteomes" id="UP000704712">
    <property type="component" value="Unassembled WGS sequence"/>
</dbReference>
<keyword evidence="3" id="KW-0813">Transport</keyword>
<sequence length="1881" mass="207075">MAGKLQVTKAQAMADDEKRPLLKDIHVSVNRHDPSSSALSGLGDRYPSQDATCISSALFSWVTPLMELGNQRPLEHDDLYLLDPANRAHEVSTDFQEAWKKQCSKPGSKPSLTWTLASCFGAQIAKAGLLKLIHDSLQFVGPMLIKEIIAYLQNPDAPLSEGLVYAGIVFVSGVMQSFLLRNYFFHCFEAGMRVRSAVCTAVYAKSLVLSAAARQKKTTGEITNLMSIDAQRLQELSTYINSVWFSIFQIVVACYLLWKQIGPATFAGVAVIILMLPVTAGISKLMRRLQLKLMEVKDERIKICNEVLAGMKVIKLQAWEHSFTRRVLEYRSEELSKLRTYIYARSGSMTLFSAIPSLVTVASFYTYVKLGNTLDVGTALTSLALFNILRFPLFMLPQVLNSIVEASVSIDRLSSYFQEEEREQVGPGDLDGVGVRVNNADFMWDTAPKTSPTSDASTVSKEEDSLLQEDSILDKEALGGDSLPVLQSVSLEARPGDLIAVVGHVGAGKSTLLSGILGDARCSRGDVSLRGSVAYVSQQPFIQNATVRENICFGLPFNEAKYAEALRVSSMQKDLTVLPGGDMTEIGEKGINLSGGQRTRVALARAVYQDADIYLLDDILSAVDSHVGHDIFKECIKTCLKDKLVVLVTHGLTFLSECGKIVVLENGVIVENGSYEDLMEKDGGLLMDLVAKYKDQGAQQDSPTIEDEISVDELEEDEEDNPTPERLARRMSRSSVRSERSLSEAGMEAQLMTDEDRSVGDVAWQVYKTWIMAFGGIFAGLVVIVIFIATQFVNLLSTWWLSFWSEHSQPKDGPADKESEMFYVYIYMALNLVYAVALYIRAITTYKGGLRASKSLFQNLLARILRAPTSFFDTTPTGRIVNRLSKDVYTVDESIPATWSMLLNTFISVLVTLATISYVTPIFMVILLPVLVGYYISQRYFIKSSRELQRLDSISRSPVFALLSETLDGLPTIRAYRAETQFSTKNEELIDRNQRAYFLNFAVNCWLALRLEFAGTLIAAFAALTAVLAHSSDPERGAAFAGLAGVSLTYAFSVTQSLNWSVRMLSQLQTQMVSVERIKNYTVMDVEAELTSVGKLPPAQEWPSAGAIEFRNVNLRYRPGLPRVLRNLSLSIRPQEKIGIVGRTGAGKSSLVVALMRLVELDSGSIVIDGLDISTIGLHELRNKISIIPQDPVLFSGTVRSNVDPFDQYTDEQIWTSLRRAHLAHVVSALDGPVDEKGSNFSVGERQLLCIARALLKRSRIILMDEATASIDTETDRKIQRSIREEFRDCTCLTIAHRINTILDADRILVMERGAVGEFDTPKALQKKQDGLFKALVEHWKNEGKLKDVMTVNTEDEECDAGQDVCSDVNEAVYLLTMRDPVVCDHATLKWKCAIPTKTRIETRFGKVVCLVVRSHDGALVCSHPSGTAYLTGFNIVDTREGSFKDSSMVLSTAYDNAAEGRIFESKTSKPVRVLDLRGSHVDLEIVTQLSRGLATDRFITTLSLSGNHLEDGDIALLASALIHNGCLVELTLSYNVIGEIGSTALAKALATNSRLQVLDLMHNRIGKDGITPWLGDTMRVNYALRELKLSHNAIGDHKTVELLQSLAPKAQTEEEQLKACLANRRHTTMPHKSPEAQTDSEPFNSTLRSLLLSNTGISDEASTHLAHMLSHTRSLTHLDISCNNFTSEGNVNIAQGMQRNATLRYLNYRENKLDEVAALAILRALKTCSFLETALFQDCFGGESTVGSALGQLLSTADSLVSLDLSHCSLEPPGVVDFYYALAENTSLRSIDLTCSGLKSDSAAGILAKSLQQNSALTFIDLAYNEITLRGCKVLRDGVVGRSETAARLVMSLEGNSGEKCPTGTVITGGTRPVRPQLVN</sequence>
<dbReference type="CDD" id="cd03244">
    <property type="entry name" value="ABCC_MRP_domain2"/>
    <property type="match status" value="1"/>
</dbReference>
<keyword evidence="9 12" id="KW-1133">Transmembrane helix</keyword>
<dbReference type="Gene3D" id="3.80.10.10">
    <property type="entry name" value="Ribonuclease Inhibitor"/>
    <property type="match status" value="3"/>
</dbReference>
<dbReference type="GO" id="GO:0000323">
    <property type="term" value="C:lytic vacuole"/>
    <property type="evidence" value="ECO:0007669"/>
    <property type="project" value="UniProtKB-ARBA"/>
</dbReference>
<proteinExistence type="inferred from homology"/>
<accession>A0A8S9UYR1</accession>
<keyword evidence="4" id="KW-0926">Vacuole</keyword>
<dbReference type="Pfam" id="PF13516">
    <property type="entry name" value="LRR_6"/>
    <property type="match status" value="2"/>
</dbReference>
<feature type="domain" description="ABC transporter" evidence="13">
    <location>
        <begin position="467"/>
        <end position="691"/>
    </location>
</feature>
<dbReference type="SUPFAM" id="SSF52047">
    <property type="entry name" value="RNI-like"/>
    <property type="match status" value="2"/>
</dbReference>
<evidence type="ECO:0000256" key="5">
    <source>
        <dbReference type="ARBA" id="ARBA00022692"/>
    </source>
</evidence>
<keyword evidence="10 12" id="KW-0472">Membrane</keyword>
<dbReference type="SMART" id="SM00368">
    <property type="entry name" value="LRR_RI"/>
    <property type="match status" value="10"/>
</dbReference>
<comment type="caution">
    <text evidence="15">The sequence shown here is derived from an EMBL/GenBank/DDBJ whole genome shotgun (WGS) entry which is preliminary data.</text>
</comment>
<dbReference type="GO" id="GO:0140359">
    <property type="term" value="F:ABC-type transporter activity"/>
    <property type="evidence" value="ECO:0007669"/>
    <property type="project" value="InterPro"/>
</dbReference>
<feature type="domain" description="ABC transmembrane type-1" evidence="14">
    <location>
        <begin position="781"/>
        <end position="1070"/>
    </location>
</feature>
<dbReference type="InterPro" id="IPR003593">
    <property type="entry name" value="AAA+_ATPase"/>
</dbReference>
<dbReference type="Pfam" id="PF00005">
    <property type="entry name" value="ABC_tran"/>
    <property type="match status" value="2"/>
</dbReference>
<evidence type="ECO:0000256" key="7">
    <source>
        <dbReference type="ARBA" id="ARBA00022741"/>
    </source>
</evidence>
<feature type="domain" description="ABC transmembrane type-1" evidence="14">
    <location>
        <begin position="127"/>
        <end position="405"/>
    </location>
</feature>
<evidence type="ECO:0000256" key="2">
    <source>
        <dbReference type="ARBA" id="ARBA00009726"/>
    </source>
</evidence>
<feature type="transmembrane region" description="Helical" evidence="12">
    <location>
        <begin position="1040"/>
        <end position="1062"/>
    </location>
</feature>
<feature type="transmembrane region" description="Helical" evidence="12">
    <location>
        <begin position="374"/>
        <end position="393"/>
    </location>
</feature>
<dbReference type="PROSITE" id="PS50893">
    <property type="entry name" value="ABC_TRANSPORTER_2"/>
    <property type="match status" value="2"/>
</dbReference>
<dbReference type="InterPro" id="IPR050173">
    <property type="entry name" value="ABC_transporter_C-like"/>
</dbReference>
<dbReference type="InterPro" id="IPR027417">
    <property type="entry name" value="P-loop_NTPase"/>
</dbReference>
<comment type="similarity">
    <text evidence="2">Belongs to the ABC transporter superfamily. ABCC family. Conjugate transporter (TC 3.A.1.208) subfamily.</text>
</comment>
<dbReference type="CDD" id="cd18603">
    <property type="entry name" value="ABC_6TM_MRP1_2_3_6_D2_like"/>
    <property type="match status" value="1"/>
</dbReference>
<dbReference type="PANTHER" id="PTHR24223">
    <property type="entry name" value="ATP-BINDING CASSETTE SUB-FAMILY C"/>
    <property type="match status" value="1"/>
</dbReference>
<evidence type="ECO:0000256" key="12">
    <source>
        <dbReference type="SAM" id="Phobius"/>
    </source>
</evidence>
<dbReference type="CDD" id="cd18595">
    <property type="entry name" value="ABC_6TM_MRP1_2_3_6_D1_like"/>
    <property type="match status" value="1"/>
</dbReference>
<evidence type="ECO:0000256" key="10">
    <source>
        <dbReference type="ARBA" id="ARBA00023136"/>
    </source>
</evidence>
<keyword evidence="6" id="KW-0677">Repeat</keyword>
<dbReference type="SUPFAM" id="SSF90123">
    <property type="entry name" value="ABC transporter transmembrane region"/>
    <property type="match status" value="2"/>
</dbReference>
<protein>
    <submittedName>
        <fullName evidence="15">Leucine Rich repeat</fullName>
    </submittedName>
</protein>
<dbReference type="FunFam" id="1.20.1560.10:FF:000063">
    <property type="entry name" value="Multidrug resistance protein ABC transporter"/>
    <property type="match status" value="1"/>
</dbReference>
<dbReference type="Gene3D" id="1.20.1560.10">
    <property type="entry name" value="ABC transporter type 1, transmembrane domain"/>
    <property type="match status" value="2"/>
</dbReference>
<dbReference type="Gene3D" id="3.40.50.300">
    <property type="entry name" value="P-loop containing nucleotide triphosphate hydrolases"/>
    <property type="match status" value="2"/>
</dbReference>
<dbReference type="InterPro" id="IPR017871">
    <property type="entry name" value="ABC_transporter-like_CS"/>
</dbReference>
<evidence type="ECO:0000256" key="11">
    <source>
        <dbReference type="SAM" id="MobiDB-lite"/>
    </source>
</evidence>
<dbReference type="InterPro" id="IPR036640">
    <property type="entry name" value="ABC1_TM_sf"/>
</dbReference>
<dbReference type="GO" id="GO:0005524">
    <property type="term" value="F:ATP binding"/>
    <property type="evidence" value="ECO:0007669"/>
    <property type="project" value="UniProtKB-KW"/>
</dbReference>
<dbReference type="InterPro" id="IPR032675">
    <property type="entry name" value="LRR_dom_sf"/>
</dbReference>
<dbReference type="CDD" id="cd03250">
    <property type="entry name" value="ABCC_MRP_domain1"/>
    <property type="match status" value="1"/>
</dbReference>
<evidence type="ECO:0000256" key="9">
    <source>
        <dbReference type="ARBA" id="ARBA00022989"/>
    </source>
</evidence>
<dbReference type="SUPFAM" id="SSF52540">
    <property type="entry name" value="P-loop containing nucleoside triphosphate hydrolases"/>
    <property type="match status" value="2"/>
</dbReference>
<keyword evidence="5 12" id="KW-0812">Transmembrane</keyword>
<dbReference type="InterPro" id="IPR003439">
    <property type="entry name" value="ABC_transporter-like_ATP-bd"/>
</dbReference>
<gene>
    <name evidence="15" type="ORF">GN958_ATG06711</name>
</gene>
<dbReference type="GO" id="GO:0016887">
    <property type="term" value="F:ATP hydrolysis activity"/>
    <property type="evidence" value="ECO:0007669"/>
    <property type="project" value="InterPro"/>
</dbReference>
<comment type="subcellular location">
    <subcellularLocation>
        <location evidence="1">Vacuole membrane</location>
        <topology evidence="1">Multi-pass membrane protein</topology>
    </subcellularLocation>
</comment>
<dbReference type="InterPro" id="IPR011527">
    <property type="entry name" value="ABC1_TM_dom"/>
</dbReference>
<feature type="transmembrane region" description="Helical" evidence="12">
    <location>
        <begin position="236"/>
        <end position="258"/>
    </location>
</feature>
<feature type="region of interest" description="Disordered" evidence="11">
    <location>
        <begin position="712"/>
        <end position="749"/>
    </location>
</feature>
<evidence type="ECO:0000256" key="3">
    <source>
        <dbReference type="ARBA" id="ARBA00022448"/>
    </source>
</evidence>
<reference evidence="15" key="1">
    <citation type="submission" date="2020-03" db="EMBL/GenBank/DDBJ databases">
        <title>Hybrid Assembly of Korean Phytophthora infestans isolates.</title>
        <authorList>
            <person name="Prokchorchik M."/>
            <person name="Lee Y."/>
            <person name="Seo J."/>
            <person name="Cho J.-H."/>
            <person name="Park Y.-E."/>
            <person name="Jang D.-C."/>
            <person name="Im J.-S."/>
            <person name="Choi J.-G."/>
            <person name="Park H.-J."/>
            <person name="Lee G.-B."/>
            <person name="Lee Y.-G."/>
            <person name="Hong S.-Y."/>
            <person name="Cho K."/>
            <person name="Sohn K.H."/>
        </authorList>
    </citation>
    <scope>NUCLEOTIDE SEQUENCE</scope>
    <source>
        <strain evidence="15">KR_2_A2</strain>
    </source>
</reference>
<dbReference type="PROSITE" id="PS00211">
    <property type="entry name" value="ABC_TRANSPORTER_1"/>
    <property type="match status" value="2"/>
</dbReference>
<evidence type="ECO:0000256" key="6">
    <source>
        <dbReference type="ARBA" id="ARBA00022737"/>
    </source>
</evidence>
<dbReference type="SMART" id="SM00382">
    <property type="entry name" value="AAA"/>
    <property type="match status" value="2"/>
</dbReference>
<evidence type="ECO:0000313" key="15">
    <source>
        <dbReference type="EMBL" id="KAF4144119.1"/>
    </source>
</evidence>
<feature type="transmembrane region" description="Helical" evidence="12">
    <location>
        <begin position="822"/>
        <end position="844"/>
    </location>
</feature>
<feature type="transmembrane region" description="Helical" evidence="12">
    <location>
        <begin position="264"/>
        <end position="282"/>
    </location>
</feature>
<dbReference type="FunFam" id="3.40.50.300:FF:000997">
    <property type="entry name" value="Multidrug resistance-associated protein 1"/>
    <property type="match status" value="1"/>
</dbReference>
<keyword evidence="8" id="KW-0067">ATP-binding</keyword>